<dbReference type="Proteomes" id="UP001238603">
    <property type="component" value="Unassembled WGS sequence"/>
</dbReference>
<dbReference type="RefSeq" id="WP_285984443.1">
    <property type="nucleotide sequence ID" value="NZ_JASVDS010000008.1"/>
</dbReference>
<reference evidence="1 2" key="1">
    <citation type="submission" date="2023-06" db="EMBL/GenBank/DDBJ databases">
        <title>Pelomonas sp. APW6 16S ribosomal RNA gene genome sequencing and assembly.</title>
        <authorList>
            <person name="Woo H."/>
        </authorList>
    </citation>
    <scope>NUCLEOTIDE SEQUENCE [LARGE SCALE GENOMIC DNA]</scope>
    <source>
        <strain evidence="1 2">APW6</strain>
    </source>
</reference>
<organism evidence="1 2">
    <name type="scientific">Roseateles subflavus</name>
    <dbReference type="NCBI Taxonomy" id="3053353"/>
    <lineage>
        <taxon>Bacteria</taxon>
        <taxon>Pseudomonadati</taxon>
        <taxon>Pseudomonadota</taxon>
        <taxon>Betaproteobacteria</taxon>
        <taxon>Burkholderiales</taxon>
        <taxon>Sphaerotilaceae</taxon>
        <taxon>Roseateles</taxon>
    </lineage>
</organism>
<keyword evidence="2" id="KW-1185">Reference proteome</keyword>
<name>A0ABT7LNF6_9BURK</name>
<evidence type="ECO:0008006" key="3">
    <source>
        <dbReference type="Google" id="ProtNLM"/>
    </source>
</evidence>
<evidence type="ECO:0000313" key="1">
    <source>
        <dbReference type="EMBL" id="MDL5034368.1"/>
    </source>
</evidence>
<evidence type="ECO:0000313" key="2">
    <source>
        <dbReference type="Proteomes" id="UP001238603"/>
    </source>
</evidence>
<comment type="caution">
    <text evidence="1">The sequence shown here is derived from an EMBL/GenBank/DDBJ whole genome shotgun (WGS) entry which is preliminary data.</text>
</comment>
<dbReference type="EMBL" id="JASVDS010000008">
    <property type="protein sequence ID" value="MDL5034368.1"/>
    <property type="molecule type" value="Genomic_DNA"/>
</dbReference>
<protein>
    <recommendedName>
        <fullName evidence="3">Helix-turn-helix domain-containing protein</fullName>
    </recommendedName>
</protein>
<sequence length="647" mass="72425">MDDMAIPTNDSDWKTFVLIHGVGAKGRDLAAVLGRSLDEILLIRRTDSTARSSGQRHRGLAFDELFTRWHGRAPSEEEWPKPRFMPGRGAYEWLPPEITLLATLVGQLGKKEIVQVLTERLRVITGDPAAQRDPMGVQNRVTRLGLQFRDVLGGIALSEAGREIGSYQLVSQAKSNGELETFRVGSIDVVPHKAWEAFKAKKQLPPEGYVQLSTLRERLCIASDKLSEFARMGYVPGAIRVRPFCTPGARSTKFGTWYVPAALADQLLEDRRAGRPMPWHGKPIMDNLKATFRTWQARRHPIHCTTCTGIWGARGAPADFKAYMEQYPPLDHGSKRHLTMAWKPGLTPEEVAAQAQVNADAVHTAISNGVLEAKAIDGETRITRTSATLWIARKCPSGESRKSWVSVEMAIKQYGFTREEIVSMIERDEIRSKLGMHGGMRGIVYLLRQQCRDIRNRVGYSEEQAAALAKVSVPELRGLLEGVNWRGAMGIPHSTLQAVIKRRDSYHGRTIEEAAAALEVSTDKIQALIDEGVIRLSRASWSSRVYVTNPMFERLKVALNAPARPSRLPTDEWVRVSQASNLAGVSMATLIRWAENGEVIREPRPSGQFYLVRSVQERARRYWLNPRLTRATRPAWLLAEQSCSTTD</sequence>
<accession>A0ABT7LNF6</accession>
<gene>
    <name evidence="1" type="ORF">QRD43_20870</name>
</gene>
<proteinExistence type="predicted"/>